<evidence type="ECO:0000256" key="3">
    <source>
        <dbReference type="ARBA" id="ARBA00022801"/>
    </source>
</evidence>
<dbReference type="PANTHER" id="PTHR12792">
    <property type="entry name" value="EXTRA SPINDLE POLES 1-RELATED"/>
    <property type="match status" value="1"/>
</dbReference>
<evidence type="ECO:0000259" key="5">
    <source>
        <dbReference type="PROSITE" id="PS51700"/>
    </source>
</evidence>
<dbReference type="InterPro" id="IPR030397">
    <property type="entry name" value="SEPARIN_core_dom"/>
</dbReference>
<dbReference type="PANTHER" id="PTHR12792:SF0">
    <property type="entry name" value="SEPARIN"/>
    <property type="match status" value="1"/>
</dbReference>
<dbReference type="KEGG" id="tbg:TbgDal_I1900"/>
<dbReference type="GO" id="GO:0006508">
    <property type="term" value="P:proteolysis"/>
    <property type="evidence" value="ECO:0007669"/>
    <property type="project" value="InterPro"/>
</dbReference>
<dbReference type="GeneID" id="23858262"/>
<evidence type="ECO:0000256" key="2">
    <source>
        <dbReference type="ARBA" id="ARBA00012489"/>
    </source>
</evidence>
<name>C9ZIN0_TRYB9</name>
<dbReference type="AlphaFoldDB" id="C9ZIN0"/>
<dbReference type="EC" id="3.4.22.49" evidence="2"/>
<accession>C9ZIN0</accession>
<evidence type="ECO:0000256" key="4">
    <source>
        <dbReference type="ARBA" id="ARBA00022829"/>
    </source>
</evidence>
<dbReference type="EMBL" id="FN554964">
    <property type="protein sequence ID" value="CBH09022.1"/>
    <property type="molecule type" value="Genomic_DNA"/>
</dbReference>
<dbReference type="GO" id="GO:0051307">
    <property type="term" value="P:meiotic chromosome separation"/>
    <property type="evidence" value="ECO:0007669"/>
    <property type="project" value="TreeGrafter"/>
</dbReference>
<dbReference type="GO" id="GO:0005737">
    <property type="term" value="C:cytoplasm"/>
    <property type="evidence" value="ECO:0007669"/>
    <property type="project" value="TreeGrafter"/>
</dbReference>
<reference evidence="7" key="1">
    <citation type="journal article" date="2010" name="PLoS Negl. Trop. Dis.">
        <title>The genome sequence of Trypanosoma brucei gambiense, causative agent of chronic human african trypanosomiasis.</title>
        <authorList>
            <person name="Jackson A.P."/>
            <person name="Sanders M."/>
            <person name="Berry A."/>
            <person name="McQuillan J."/>
            <person name="Aslett M.A."/>
            <person name="Quail M.A."/>
            <person name="Chukualim B."/>
            <person name="Capewell P."/>
            <person name="MacLeod A."/>
            <person name="Melville S.E."/>
            <person name="Gibson W."/>
            <person name="Barry J.D."/>
            <person name="Berriman M."/>
            <person name="Hertz-Fowler C."/>
        </authorList>
    </citation>
    <scope>NUCLEOTIDE SEQUENCE [LARGE SCALE GENOMIC DNA]</scope>
    <source>
        <strain evidence="7">MHOM/CI/86/DAL972</strain>
    </source>
</reference>
<dbReference type="GO" id="GO:0004197">
    <property type="term" value="F:cysteine-type endopeptidase activity"/>
    <property type="evidence" value="ECO:0007669"/>
    <property type="project" value="InterPro"/>
</dbReference>
<evidence type="ECO:0000256" key="1">
    <source>
        <dbReference type="ARBA" id="ARBA00000451"/>
    </source>
</evidence>
<gene>
    <name evidence="6" type="ORF">TbgDal_I1900</name>
</gene>
<dbReference type="Proteomes" id="UP000002316">
    <property type="component" value="Chromosome 1"/>
</dbReference>
<sequence>MRRTQVGNSRLHDIKDSPSNEAEVQAVLAAAKASEGDAWNAVRLLAGCARCTLQAGRGHLALPLIVASFELSPEPFRQLVGLQQLTVDGSQQQILQEIAENDAFTKNERGANGIMSTVLIVWHGVVVSVAQNGSCPKDFLRFSHCIAHLLSLLSGADGVVHEDLSACWLYNIIMFAHKCKCTRAVAHYLLEGMLADVSELPEDLRDASTLQSLPFAFRKWGAAKAFVHAGVRKHPVATMFKRLCLALYTEGCDDLRTVQREIDSRALAVTNVLQQTFGSETSHYMVDFHRPFRMEAQHIALLCQHAMDEDQLCTPRGQFGCIRLACLLKRAANKIMAPTMNECKLVSLSSVVALALRHQYIDIAAEILQTGVETVDPSDESLLLWGKDLELVLAQNLSAHPPAAAQCPVKPVERARDEASSGVDDKVGVGTVGAPEPTQLLHEVVQGSLSDAEAVRVLALADDLTQLLPIGLTLLRGRGTLQQRLLADKIAVPFVIGALARLVQLLVNEGDMPLVRCFLPFIAHLCVGVPSRAHLLFTLQAIAAFAKGFPGDTGEWASIASALSQFLPLRSIDAAPSYCHTKATTTGRTFASRRRVFDALRVCGKTSKTMMHSYCQVQVSLLGEGGGVRLLRTTHAGTTADTRWEKVLQIEYLLLQLVEEMKIIERRNRDHLRSTDQGESPLCEDLPVSSLRSDISVGPVCCSVGGAQDARKAREEWWNARRALDRSIGAVVQSMQSPEGFGCWRAALCGELPDSCQVAVWDATKELLSGLGLPAQHEGDVSLVLAALPFVGDRHPEDGDLLFNPSHVGPTNPCGCCDETLRRLSTALEQELITHLDAKLVNEPTACRKACLHVLTAMHAVITDKKCNQPVEHGGEPEKRLTDGCYHVNLYEIPRTPVYLVLDNELHCLPFEGIDVLRHGSVSRVPTVSFVSTFTSTLGQQNDSCHSSGDYIEKGEKNAAGCAGTVCCVIDPAGVMSKTLRRLLPLCGRKGWVVKSHNSPPSARLLREMYRAGVRLYVYVGHGKGEQIIQRGELYERVPDPANFPSVFLMGCSSAYMDGGLTYDCYGMPYAFLHAGAPLFVGCLWHVTDGEIDRLTKRLLSFVSYGGGSGDDFGVCRTMAAGEALRLARKSCKLPYLTGCATVLYGMNLPLGGTPGGAM</sequence>
<evidence type="ECO:0000313" key="7">
    <source>
        <dbReference type="Proteomes" id="UP000002316"/>
    </source>
</evidence>
<proteinExistence type="predicted"/>
<dbReference type="GO" id="GO:0072686">
    <property type="term" value="C:mitotic spindle"/>
    <property type="evidence" value="ECO:0007669"/>
    <property type="project" value="TreeGrafter"/>
</dbReference>
<dbReference type="OrthoDB" id="10255632at2759"/>
<dbReference type="PROSITE" id="PS51700">
    <property type="entry name" value="SEPARIN"/>
    <property type="match status" value="1"/>
</dbReference>
<feature type="domain" description="Peptidase C50" evidence="5">
    <location>
        <begin position="963"/>
        <end position="1063"/>
    </location>
</feature>
<dbReference type="Pfam" id="PF03568">
    <property type="entry name" value="Separin_C"/>
    <property type="match status" value="1"/>
</dbReference>
<dbReference type="InterPro" id="IPR005314">
    <property type="entry name" value="Peptidase_C50"/>
</dbReference>
<dbReference type="VEuPathDB" id="TriTrypDB:Tbg972.1.1900"/>
<keyword evidence="4" id="KW-0159">Chromosome partition</keyword>
<dbReference type="GO" id="GO:0005634">
    <property type="term" value="C:nucleus"/>
    <property type="evidence" value="ECO:0007669"/>
    <property type="project" value="InterPro"/>
</dbReference>
<comment type="catalytic activity">
    <reaction evidence="1">
        <text>All bonds known to be hydrolyzed by this endopeptidase have arginine in P1 and an acidic residue in P4. P6 is often occupied by an acidic residue or by a hydroxy-amino-acid residue, the phosphorylation of which enhances cleavage.</text>
        <dbReference type="EC" id="3.4.22.49"/>
    </reaction>
</comment>
<protein>
    <recommendedName>
        <fullName evidence="2">separase</fullName>
        <ecNumber evidence="2">3.4.22.49</ecNumber>
    </recommendedName>
</protein>
<dbReference type="RefSeq" id="XP_011771463.1">
    <property type="nucleotide sequence ID" value="XM_011773161.1"/>
</dbReference>
<keyword evidence="3 6" id="KW-0378">Hydrolase</keyword>
<organism evidence="6 7">
    <name type="scientific">Trypanosoma brucei gambiense (strain MHOM/CI/86/DAL972)</name>
    <dbReference type="NCBI Taxonomy" id="679716"/>
    <lineage>
        <taxon>Eukaryota</taxon>
        <taxon>Discoba</taxon>
        <taxon>Euglenozoa</taxon>
        <taxon>Kinetoplastea</taxon>
        <taxon>Metakinetoplastina</taxon>
        <taxon>Trypanosomatida</taxon>
        <taxon>Trypanosomatidae</taxon>
        <taxon>Trypanosoma</taxon>
    </lineage>
</organism>
<evidence type="ECO:0000313" key="6">
    <source>
        <dbReference type="EMBL" id="CBH09022.1"/>
    </source>
</evidence>